<keyword evidence="1" id="KW-1133">Transmembrane helix</keyword>
<organism evidence="2 3">
    <name type="scientific">Triticum turgidum subsp. durum</name>
    <name type="common">Durum wheat</name>
    <name type="synonym">Triticum durum</name>
    <dbReference type="NCBI Taxonomy" id="4567"/>
    <lineage>
        <taxon>Eukaryota</taxon>
        <taxon>Viridiplantae</taxon>
        <taxon>Streptophyta</taxon>
        <taxon>Embryophyta</taxon>
        <taxon>Tracheophyta</taxon>
        <taxon>Spermatophyta</taxon>
        <taxon>Magnoliopsida</taxon>
        <taxon>Liliopsida</taxon>
        <taxon>Poales</taxon>
        <taxon>Poaceae</taxon>
        <taxon>BOP clade</taxon>
        <taxon>Pooideae</taxon>
        <taxon>Triticodae</taxon>
        <taxon>Triticeae</taxon>
        <taxon>Triticinae</taxon>
        <taxon>Triticum</taxon>
    </lineage>
</organism>
<protein>
    <submittedName>
        <fullName evidence="2">Uncharacterized protein</fullName>
    </submittedName>
</protein>
<keyword evidence="3" id="KW-1185">Reference proteome</keyword>
<reference evidence="2 3" key="1">
    <citation type="submission" date="2017-09" db="EMBL/GenBank/DDBJ databases">
        <authorList>
            <consortium name="International Durum Wheat Genome Sequencing Consortium (IDWGSC)"/>
            <person name="Milanesi L."/>
        </authorList>
    </citation>
    <scope>NUCLEOTIDE SEQUENCE [LARGE SCALE GENOMIC DNA]</scope>
    <source>
        <strain evidence="3">cv. Svevo</strain>
    </source>
</reference>
<evidence type="ECO:0000313" key="3">
    <source>
        <dbReference type="Proteomes" id="UP000324705"/>
    </source>
</evidence>
<evidence type="ECO:0000256" key="1">
    <source>
        <dbReference type="SAM" id="Phobius"/>
    </source>
</evidence>
<keyword evidence="1" id="KW-0812">Transmembrane</keyword>
<name>A0A9R0X331_TRITD</name>
<proteinExistence type="predicted"/>
<sequence length="101" mass="11992">MLRVLSSSMRNRSMHPATVRTDFRTYVRTVLTGTELTKLLVRYVICDKILPSFGFLTNVLALFCLEPPGSSMLLHKYIVLFRTEFFLSYQFFWMMFYLLIF</sequence>
<gene>
    <name evidence="2" type="ORF">TRITD_5Bv1G061140</name>
</gene>
<dbReference type="Gramene" id="TRITD5Bv1G061140.1">
    <property type="protein sequence ID" value="TRITD5Bv1G061140.1"/>
    <property type="gene ID" value="TRITD5Bv1G061140"/>
</dbReference>
<dbReference type="Proteomes" id="UP000324705">
    <property type="component" value="Chromosome 5B"/>
</dbReference>
<dbReference type="EMBL" id="LT934120">
    <property type="protein sequence ID" value="VAI29145.1"/>
    <property type="molecule type" value="Genomic_DNA"/>
</dbReference>
<feature type="transmembrane region" description="Helical" evidence="1">
    <location>
        <begin position="49"/>
        <end position="65"/>
    </location>
</feature>
<dbReference type="AlphaFoldDB" id="A0A9R0X331"/>
<accession>A0A9R0X331</accession>
<feature type="transmembrane region" description="Helical" evidence="1">
    <location>
        <begin position="77"/>
        <end position="100"/>
    </location>
</feature>
<keyword evidence="1" id="KW-0472">Membrane</keyword>
<evidence type="ECO:0000313" key="2">
    <source>
        <dbReference type="EMBL" id="VAI29145.1"/>
    </source>
</evidence>